<name>A0A2N3G503_9ACTN</name>
<gene>
    <name evidence="1" type="ORF">CVT63_06120</name>
</gene>
<organism evidence="1 2">
    <name type="scientific">Candidatus Anoxymicrobium japonicum</name>
    <dbReference type="NCBI Taxonomy" id="2013648"/>
    <lineage>
        <taxon>Bacteria</taxon>
        <taxon>Bacillati</taxon>
        <taxon>Actinomycetota</taxon>
        <taxon>Candidatus Geothermincolia</taxon>
        <taxon>Candidatus Geothermincolales</taxon>
        <taxon>Candidatus Anoxymicrobiaceae</taxon>
        <taxon>Candidatus Anoxymicrobium</taxon>
    </lineage>
</organism>
<accession>A0A2N3G503</accession>
<sequence>MPGGSFRALRERSPVKTAKTKMQALNKPRPNIPGGEILDKNEVNVILFEGFDKADLKGATVIGGFPSIGLVSTIAANYLIDVLGLRHIGILDCRDFPALAVVHDSEPLAPVRVYAGKKCQKKKSAECVVVFVSEFQPAQQLMRPISDAVMDFVKQNGCDLMISPEGIVLEGALSEDEVVDVFAIGSTEKARGLLTEKGIKQFSNGIIAGISGLTLTRGKREGIDAISMLAEANPDFPDARGAAAIIETIANLIDLDIDVGPLYDEAERIEKQLMAVQAQAKPITERKTLQSGPQMYA</sequence>
<proteinExistence type="predicted"/>
<comment type="caution">
    <text evidence="1">The sequence shown here is derived from an EMBL/GenBank/DDBJ whole genome shotgun (WGS) entry which is preliminary data.</text>
</comment>
<dbReference type="EMBL" id="PHEX01000053">
    <property type="protein sequence ID" value="PKQ27797.1"/>
    <property type="molecule type" value="Genomic_DNA"/>
</dbReference>
<evidence type="ECO:0000313" key="2">
    <source>
        <dbReference type="Proteomes" id="UP000233654"/>
    </source>
</evidence>
<protein>
    <submittedName>
        <fullName evidence="1">Proteasome assembly chaperone family protein</fullName>
    </submittedName>
</protein>
<dbReference type="Pfam" id="PF09754">
    <property type="entry name" value="PAC2"/>
    <property type="match status" value="1"/>
</dbReference>
<dbReference type="InterPro" id="IPR038389">
    <property type="entry name" value="PSMG2_sf"/>
</dbReference>
<dbReference type="GO" id="GO:0000502">
    <property type="term" value="C:proteasome complex"/>
    <property type="evidence" value="ECO:0007669"/>
    <property type="project" value="UniProtKB-KW"/>
</dbReference>
<dbReference type="PANTHER" id="PTHR35610">
    <property type="entry name" value="3-ISOPROPYLMALATE DEHYDRATASE-RELATED"/>
    <property type="match status" value="1"/>
</dbReference>
<reference evidence="1 2" key="1">
    <citation type="journal article" date="2017" name="ISME J.">
        <title>Potential for microbial H2 and metal transformations associated with novel bacteria and archaea in deep terrestrial subsurface sediments.</title>
        <authorList>
            <person name="Hernsdorf A.W."/>
            <person name="Amano Y."/>
            <person name="Miyakawa K."/>
            <person name="Ise K."/>
            <person name="Suzuki Y."/>
            <person name="Anantharaman K."/>
            <person name="Probst A."/>
            <person name="Burstein D."/>
            <person name="Thomas B.C."/>
            <person name="Banfield J.F."/>
        </authorList>
    </citation>
    <scope>NUCLEOTIDE SEQUENCE [LARGE SCALE GENOMIC DNA]</scope>
    <source>
        <strain evidence="1">HGW-Actinobacteria-3</strain>
    </source>
</reference>
<dbReference type="InterPro" id="IPR019151">
    <property type="entry name" value="Proteasome_assmbl_chaperone_2"/>
</dbReference>
<dbReference type="SUPFAM" id="SSF159659">
    <property type="entry name" value="Cgl1923-like"/>
    <property type="match status" value="1"/>
</dbReference>
<dbReference type="Gene3D" id="3.40.50.10900">
    <property type="entry name" value="PAC-like subunit"/>
    <property type="match status" value="1"/>
</dbReference>
<dbReference type="AlphaFoldDB" id="A0A2N3G503"/>
<keyword evidence="1" id="KW-0647">Proteasome</keyword>
<evidence type="ECO:0000313" key="1">
    <source>
        <dbReference type="EMBL" id="PKQ27797.1"/>
    </source>
</evidence>
<dbReference type="PANTHER" id="PTHR35610:SF3">
    <property type="entry name" value="PROTEASOME ASSEMBLY CHAPERONE FAMILY PROTEIN"/>
    <property type="match status" value="1"/>
</dbReference>
<dbReference type="Proteomes" id="UP000233654">
    <property type="component" value="Unassembled WGS sequence"/>
</dbReference>